<reference evidence="2 3" key="1">
    <citation type="submission" date="2014-04" db="EMBL/GenBank/DDBJ databases">
        <title>Genome evolution of avian class.</title>
        <authorList>
            <person name="Zhang G."/>
            <person name="Li C."/>
        </authorList>
    </citation>
    <scope>NUCLEOTIDE SEQUENCE [LARGE SCALE GENOMIC DNA]</scope>
    <source>
        <strain evidence="2">BGI_N331</strain>
    </source>
</reference>
<dbReference type="GO" id="GO:0061343">
    <property type="term" value="P:cell adhesion involved in heart morphogenesis"/>
    <property type="evidence" value="ECO:0007669"/>
    <property type="project" value="TreeGrafter"/>
</dbReference>
<dbReference type="AlphaFoldDB" id="A0A091QK32"/>
<accession>A0A091QK32</accession>
<evidence type="ECO:0000313" key="2">
    <source>
        <dbReference type="EMBL" id="KFQ27244.1"/>
    </source>
</evidence>
<name>A0A091QK32_MERNU</name>
<dbReference type="PANTHER" id="PTHR33395:SF22">
    <property type="entry name" value="REVERSE TRANSCRIPTASE DOMAIN-CONTAINING PROTEIN"/>
    <property type="match status" value="1"/>
</dbReference>
<feature type="non-terminal residue" evidence="2">
    <location>
        <position position="198"/>
    </location>
</feature>
<sequence>ISTLNFKKANFQLFKELLNRTPWEAVLRDKGTEQSWQIHKEAFHRVQELSKPMCRKSGKKRKRLAWLSHKLLVELKNKVKLHKQLKQGQVSWRKCRVADWLWRDKVRKAKVQLQLNLAKNTKKNKKGFYKYLNQKRKVKEGVSTLVINSGELVTWDEEQAKVLSNFFASVFTGNPSLHSPQDKDQVDKAPPTVSKDKV</sequence>
<feature type="region of interest" description="Disordered" evidence="1">
    <location>
        <begin position="176"/>
        <end position="198"/>
    </location>
</feature>
<dbReference type="PANTHER" id="PTHR33395">
    <property type="entry name" value="TRANSCRIPTASE, PUTATIVE-RELATED-RELATED"/>
    <property type="match status" value="1"/>
</dbReference>
<gene>
    <name evidence="2" type="ORF">N331_08889</name>
</gene>
<feature type="non-terminal residue" evidence="2">
    <location>
        <position position="1"/>
    </location>
</feature>
<evidence type="ECO:0000256" key="1">
    <source>
        <dbReference type="SAM" id="MobiDB-lite"/>
    </source>
</evidence>
<keyword evidence="3" id="KW-1185">Reference proteome</keyword>
<dbReference type="GO" id="GO:0031012">
    <property type="term" value="C:extracellular matrix"/>
    <property type="evidence" value="ECO:0007669"/>
    <property type="project" value="TreeGrafter"/>
</dbReference>
<dbReference type="EMBL" id="KK701008">
    <property type="protein sequence ID" value="KFQ27244.1"/>
    <property type="molecule type" value="Genomic_DNA"/>
</dbReference>
<organism evidence="2 3">
    <name type="scientific">Merops nubicus</name>
    <name type="common">Northern carmine bee-eater</name>
    <dbReference type="NCBI Taxonomy" id="57421"/>
    <lineage>
        <taxon>Eukaryota</taxon>
        <taxon>Metazoa</taxon>
        <taxon>Chordata</taxon>
        <taxon>Craniata</taxon>
        <taxon>Vertebrata</taxon>
        <taxon>Euteleostomi</taxon>
        <taxon>Archelosauria</taxon>
        <taxon>Archosauria</taxon>
        <taxon>Dinosauria</taxon>
        <taxon>Saurischia</taxon>
        <taxon>Theropoda</taxon>
        <taxon>Coelurosauria</taxon>
        <taxon>Aves</taxon>
        <taxon>Neognathae</taxon>
        <taxon>Neoaves</taxon>
        <taxon>Telluraves</taxon>
        <taxon>Coraciimorphae</taxon>
        <taxon>Coraciiformes</taxon>
        <taxon>Meropidae</taxon>
        <taxon>Merops</taxon>
    </lineage>
</organism>
<evidence type="ECO:0000313" key="3">
    <source>
        <dbReference type="Proteomes" id="UP000052967"/>
    </source>
</evidence>
<proteinExistence type="predicted"/>
<dbReference type="GO" id="GO:0007508">
    <property type="term" value="P:larval heart development"/>
    <property type="evidence" value="ECO:0007669"/>
    <property type="project" value="TreeGrafter"/>
</dbReference>
<protein>
    <submittedName>
        <fullName evidence="2">Uncharacterized protein</fullName>
    </submittedName>
</protein>
<dbReference type="Proteomes" id="UP000052967">
    <property type="component" value="Unassembled WGS sequence"/>
</dbReference>